<dbReference type="PROSITE" id="PS51379">
    <property type="entry name" value="4FE4S_FER_2"/>
    <property type="match status" value="2"/>
</dbReference>
<evidence type="ECO:0000256" key="6">
    <source>
        <dbReference type="ARBA" id="ARBA00023002"/>
    </source>
</evidence>
<evidence type="ECO:0000313" key="11">
    <source>
        <dbReference type="Proteomes" id="UP000298602"/>
    </source>
</evidence>
<dbReference type="PANTHER" id="PTHR43498">
    <property type="entry name" value="FERREDOXIN:COB-COM HETERODISULFIDE REDUCTASE SUBUNIT A"/>
    <property type="match status" value="1"/>
</dbReference>
<evidence type="ECO:0000256" key="8">
    <source>
        <dbReference type="ARBA" id="ARBA00023014"/>
    </source>
</evidence>
<dbReference type="Pfam" id="PF02662">
    <property type="entry name" value="FlpD"/>
    <property type="match status" value="1"/>
</dbReference>
<evidence type="ECO:0000256" key="5">
    <source>
        <dbReference type="ARBA" id="ARBA00022827"/>
    </source>
</evidence>
<evidence type="ECO:0000256" key="7">
    <source>
        <dbReference type="ARBA" id="ARBA00023004"/>
    </source>
</evidence>
<organism evidence="10 11">
    <name type="scientific">Desulfoglaeba alkanexedens ALDC</name>
    <dbReference type="NCBI Taxonomy" id="980445"/>
    <lineage>
        <taxon>Bacteria</taxon>
        <taxon>Pseudomonadati</taxon>
        <taxon>Thermodesulfobacteriota</taxon>
        <taxon>Syntrophobacteria</taxon>
        <taxon>Syntrophobacterales</taxon>
        <taxon>Syntrophobacteraceae</taxon>
        <taxon>Desulfoglaeba</taxon>
    </lineage>
</organism>
<reference evidence="10 11" key="1">
    <citation type="submission" date="2019-05" db="EMBL/GenBank/DDBJ databases">
        <title>The Complete Genome Sequence of the n-alkane-degrading Desulfoglaeba alkanexedens ALDC reveals multiple alkylsuccinate synthase gene clusters.</title>
        <authorList>
            <person name="Callaghan A.V."/>
            <person name="Davidova I.A."/>
            <person name="Duncan K.E."/>
            <person name="Morris B."/>
            <person name="McInerney M.J."/>
        </authorList>
    </citation>
    <scope>NUCLEOTIDE SEQUENCE [LARGE SCALE GENOMIC DNA]</scope>
    <source>
        <strain evidence="10 11">ALDC</strain>
    </source>
</reference>
<dbReference type="InterPro" id="IPR003813">
    <property type="entry name" value="MvhD/FlpD"/>
</dbReference>
<name>A0A4V1ERD8_9BACT</name>
<keyword evidence="3" id="KW-0004">4Fe-4S</keyword>
<evidence type="ECO:0000313" key="10">
    <source>
        <dbReference type="EMBL" id="QCQ21291.1"/>
    </source>
</evidence>
<evidence type="ECO:0000256" key="3">
    <source>
        <dbReference type="ARBA" id="ARBA00022485"/>
    </source>
</evidence>
<feature type="domain" description="4Fe-4S ferredoxin-type" evidence="9">
    <location>
        <begin position="530"/>
        <end position="559"/>
    </location>
</feature>
<comment type="similarity">
    <text evidence="2">Belongs to the HdrA family.</text>
</comment>
<evidence type="ECO:0000259" key="9">
    <source>
        <dbReference type="PROSITE" id="PS51379"/>
    </source>
</evidence>
<keyword evidence="11" id="KW-1185">Reference proteome</keyword>
<accession>A0A4V1ERD8</accession>
<keyword evidence="7" id="KW-0408">Iron</keyword>
<dbReference type="RefSeq" id="WP_137423260.1">
    <property type="nucleotide sequence ID" value="NZ_CP040098.1"/>
</dbReference>
<dbReference type="SUPFAM" id="SSF54862">
    <property type="entry name" value="4Fe-4S ferredoxins"/>
    <property type="match status" value="1"/>
</dbReference>
<dbReference type="PANTHER" id="PTHR43498:SF1">
    <property type="entry name" value="COB--COM HETERODISULFIDE REDUCTASE IRON-SULFUR SUBUNIT A"/>
    <property type="match status" value="1"/>
</dbReference>
<evidence type="ECO:0000256" key="2">
    <source>
        <dbReference type="ARBA" id="ARBA00006561"/>
    </source>
</evidence>
<dbReference type="Pfam" id="PF07992">
    <property type="entry name" value="Pyr_redox_2"/>
    <property type="match status" value="1"/>
</dbReference>
<reference evidence="10 11" key="2">
    <citation type="submission" date="2019-05" db="EMBL/GenBank/DDBJ databases">
        <authorList>
            <person name="Suflita J.M."/>
            <person name="Marks C.R."/>
        </authorList>
    </citation>
    <scope>NUCLEOTIDE SEQUENCE [LARGE SCALE GENOMIC DNA]</scope>
    <source>
        <strain evidence="10 11">ALDC</strain>
    </source>
</reference>
<dbReference type="InterPro" id="IPR017900">
    <property type="entry name" value="4Fe4S_Fe_S_CS"/>
</dbReference>
<dbReference type="GO" id="GO:0051539">
    <property type="term" value="F:4 iron, 4 sulfur cluster binding"/>
    <property type="evidence" value="ECO:0007669"/>
    <property type="project" value="UniProtKB-KW"/>
</dbReference>
<proteinExistence type="inferred from homology"/>
<dbReference type="InterPro" id="IPR017896">
    <property type="entry name" value="4Fe4S_Fe-S-bd"/>
</dbReference>
<protein>
    <submittedName>
        <fullName evidence="10">FAD-dependent oxidoreductase</fullName>
    </submittedName>
</protein>
<dbReference type="InterPro" id="IPR039650">
    <property type="entry name" value="HdrA-like"/>
</dbReference>
<dbReference type="EMBL" id="CP040098">
    <property type="protein sequence ID" value="QCQ21291.1"/>
    <property type="molecule type" value="Genomic_DNA"/>
</dbReference>
<dbReference type="KEGG" id="dax:FDQ92_03275"/>
<dbReference type="InterPro" id="IPR036188">
    <property type="entry name" value="FAD/NAD-bd_sf"/>
</dbReference>
<dbReference type="GO" id="GO:0046872">
    <property type="term" value="F:metal ion binding"/>
    <property type="evidence" value="ECO:0007669"/>
    <property type="project" value="UniProtKB-KW"/>
</dbReference>
<keyword evidence="8" id="KW-0411">Iron-sulfur</keyword>
<gene>
    <name evidence="10" type="ORF">FDQ92_03275</name>
</gene>
<keyword evidence="5" id="KW-0285">Flavoprotein</keyword>
<sequence>MEKKIAAYICTGCGIGEALDVEQLAGVVTKECKIPLCKNHPNLCSREGAALIKADIEGEGVNTVMIAACSSRVMTDVFSFPGCIVERVNLREQVAWSQKPGDEDTQMMAEDYIRMASAKINKMELPEPFMPEEEISKDILVVGGGISGLSAALETSRAGFKAILLEKENELGGFQKKVAKQVTFPYKDVTANNIQELIQAVKDDKNITVYTGAKVEKTVGGPGVFKVTVKTNGGTAEHRVGAVVLAAGWKPYDPNKLDPKLGFGRSPDVITNTMFEEMQQKCEIRRPSDGAEVKNVAFLQCAGQRDPKHLPYCSSVCCLTALKQACTIKEYNPEANVFMVYKEMRTPGQAEDFYRKAQQEGVIFIRCQDPEVKTDGAGITVEALDELLGETVVLENLDMVVLATGMVPVTAFGEDYAKMKARLEKQEGEAKTEEDLDVPLDVIRVSDLLNLDYRQGPELPALRYGFPDSNFICFPYETRRTGIYAAGCVRRSMGVAAAAEDGAGAAMKAIQCVELVSQGKAVHPRTGDLSFPEFFMQRCTQCKRCTEECPFGAINEDEKGNPIPHPTRCRRCGVCMGACPERIISFKNYSVGMIGDMIKSIEVPEEDEEKPRILVLACENDAYPALDMAGLRKMTYNPWVRVIPLRCLGSMNLIWVADALSKGIDGVLLLGCQHGENYQCHFIKGSELANIRLSKVKETLDRLVLESDRVRFETCSIIDYANLPKLLDEFAARLEEVGPNPYKGF</sequence>
<keyword evidence="5" id="KW-0274">FAD</keyword>
<evidence type="ECO:0000256" key="4">
    <source>
        <dbReference type="ARBA" id="ARBA00022723"/>
    </source>
</evidence>
<evidence type="ECO:0000256" key="1">
    <source>
        <dbReference type="ARBA" id="ARBA00001974"/>
    </source>
</evidence>
<feature type="domain" description="4Fe-4S ferredoxin-type" evidence="9">
    <location>
        <begin position="560"/>
        <end position="589"/>
    </location>
</feature>
<dbReference type="SUPFAM" id="SSF51905">
    <property type="entry name" value="FAD/NAD(P)-binding domain"/>
    <property type="match status" value="1"/>
</dbReference>
<dbReference type="PRINTS" id="PR00411">
    <property type="entry name" value="PNDRDTASEI"/>
</dbReference>
<comment type="cofactor">
    <cofactor evidence="1">
        <name>FAD</name>
        <dbReference type="ChEBI" id="CHEBI:57692"/>
    </cofactor>
</comment>
<keyword evidence="6" id="KW-0560">Oxidoreductase</keyword>
<dbReference type="InterPro" id="IPR023753">
    <property type="entry name" value="FAD/NAD-binding_dom"/>
</dbReference>
<dbReference type="Gene3D" id="3.30.70.20">
    <property type="match status" value="1"/>
</dbReference>
<dbReference type="PROSITE" id="PS00198">
    <property type="entry name" value="4FE4S_FER_1"/>
    <property type="match status" value="2"/>
</dbReference>
<dbReference type="Pfam" id="PF13187">
    <property type="entry name" value="Fer4_9"/>
    <property type="match status" value="1"/>
</dbReference>
<dbReference type="Gene3D" id="3.50.50.60">
    <property type="entry name" value="FAD/NAD(P)-binding domain"/>
    <property type="match status" value="1"/>
</dbReference>
<dbReference type="OrthoDB" id="9766627at2"/>
<dbReference type="GO" id="GO:0016491">
    <property type="term" value="F:oxidoreductase activity"/>
    <property type="evidence" value="ECO:0007669"/>
    <property type="project" value="UniProtKB-KW"/>
</dbReference>
<keyword evidence="4" id="KW-0479">Metal-binding</keyword>
<dbReference type="Proteomes" id="UP000298602">
    <property type="component" value="Chromosome"/>
</dbReference>
<dbReference type="AlphaFoldDB" id="A0A4V1ERD8"/>